<organism evidence="2 3">
    <name type="scientific">Novosphingobium mathurense</name>
    <dbReference type="NCBI Taxonomy" id="428990"/>
    <lineage>
        <taxon>Bacteria</taxon>
        <taxon>Pseudomonadati</taxon>
        <taxon>Pseudomonadota</taxon>
        <taxon>Alphaproteobacteria</taxon>
        <taxon>Sphingomonadales</taxon>
        <taxon>Sphingomonadaceae</taxon>
        <taxon>Novosphingobium</taxon>
    </lineage>
</organism>
<dbReference type="AlphaFoldDB" id="A0A1U6HWN5"/>
<keyword evidence="3" id="KW-1185">Reference proteome</keyword>
<dbReference type="RefSeq" id="WP_079730707.1">
    <property type="nucleotide sequence ID" value="NZ_FVZE01000003.1"/>
</dbReference>
<evidence type="ECO:0000313" key="3">
    <source>
        <dbReference type="Proteomes" id="UP000190989"/>
    </source>
</evidence>
<evidence type="ECO:0000313" key="2">
    <source>
        <dbReference type="EMBL" id="SLK00081.1"/>
    </source>
</evidence>
<dbReference type="InterPro" id="IPR032710">
    <property type="entry name" value="NTF2-like_dom_sf"/>
</dbReference>
<accession>A0A1U6HWN5</accession>
<dbReference type="Gene3D" id="3.10.450.50">
    <property type="match status" value="1"/>
</dbReference>
<gene>
    <name evidence="2" type="ORF">SAMN06295987_103221</name>
</gene>
<dbReference type="Proteomes" id="UP000190989">
    <property type="component" value="Unassembled WGS sequence"/>
</dbReference>
<dbReference type="InterPro" id="IPR037401">
    <property type="entry name" value="SnoaL-like"/>
</dbReference>
<proteinExistence type="predicted"/>
<dbReference type="STRING" id="428990.SAMN06295987_103221"/>
<dbReference type="SUPFAM" id="SSF54427">
    <property type="entry name" value="NTF2-like"/>
    <property type="match status" value="1"/>
</dbReference>
<protein>
    <submittedName>
        <fullName evidence="2">SnoaL-like domain-containing protein</fullName>
    </submittedName>
</protein>
<name>A0A1U6HWN5_9SPHN</name>
<reference evidence="3" key="1">
    <citation type="submission" date="2017-02" db="EMBL/GenBank/DDBJ databases">
        <authorList>
            <person name="Varghese N."/>
            <person name="Submissions S."/>
        </authorList>
    </citation>
    <scope>NUCLEOTIDE SEQUENCE [LARGE SCALE GENOMIC DNA]</scope>
    <source>
        <strain evidence="3">SM117</strain>
    </source>
</reference>
<sequence>MDASERLLAIEEIKQLKSRYFRYMDTKDWVNLRTVFADDAVFDARASLSVDGKGEGGRAADSNDWVYEGGDVITQFIVGAVETSRTVHHGHCHEVDILSADTARGVIAMEDQIWDESGTVLTLHGCGHYHETYRRQDGQWRIQTSRISRLYVSLGDQPD</sequence>
<dbReference type="Pfam" id="PF13577">
    <property type="entry name" value="SnoaL_4"/>
    <property type="match status" value="1"/>
</dbReference>
<evidence type="ECO:0000259" key="1">
    <source>
        <dbReference type="Pfam" id="PF13577"/>
    </source>
</evidence>
<dbReference type="EMBL" id="FVZE01000003">
    <property type="protein sequence ID" value="SLK00081.1"/>
    <property type="molecule type" value="Genomic_DNA"/>
</dbReference>
<feature type="domain" description="SnoaL-like" evidence="1">
    <location>
        <begin position="5"/>
        <end position="144"/>
    </location>
</feature>